<proteinExistence type="predicted"/>
<sequence>MAQANGEKGDDVWLRAQSSWLPPYKVRSVVASPSEHHSLSSRGTLSNQLQEELPYATWSDKNNS</sequence>
<keyword evidence="3" id="KW-1185">Reference proteome</keyword>
<evidence type="ECO:0000313" key="2">
    <source>
        <dbReference type="EMBL" id="MPC73699.1"/>
    </source>
</evidence>
<feature type="region of interest" description="Disordered" evidence="1">
    <location>
        <begin position="32"/>
        <end position="64"/>
    </location>
</feature>
<accession>A0A5B7HVB0</accession>
<dbReference type="AlphaFoldDB" id="A0A5B7HVB0"/>
<feature type="compositionally biased region" description="Polar residues" evidence="1">
    <location>
        <begin position="40"/>
        <end position="50"/>
    </location>
</feature>
<evidence type="ECO:0000313" key="3">
    <source>
        <dbReference type="Proteomes" id="UP000324222"/>
    </source>
</evidence>
<reference evidence="2 3" key="1">
    <citation type="submission" date="2019-05" db="EMBL/GenBank/DDBJ databases">
        <title>Another draft genome of Portunus trituberculatus and its Hox gene families provides insights of decapod evolution.</title>
        <authorList>
            <person name="Jeong J.-H."/>
            <person name="Song I."/>
            <person name="Kim S."/>
            <person name="Choi T."/>
            <person name="Kim D."/>
            <person name="Ryu S."/>
            <person name="Kim W."/>
        </authorList>
    </citation>
    <scope>NUCLEOTIDE SEQUENCE [LARGE SCALE GENOMIC DNA]</scope>
    <source>
        <tissue evidence="2">Muscle</tissue>
    </source>
</reference>
<name>A0A5B7HVB0_PORTR</name>
<gene>
    <name evidence="2" type="ORF">E2C01_068035</name>
</gene>
<comment type="caution">
    <text evidence="2">The sequence shown here is derived from an EMBL/GenBank/DDBJ whole genome shotgun (WGS) entry which is preliminary data.</text>
</comment>
<dbReference type="EMBL" id="VSRR010037335">
    <property type="protein sequence ID" value="MPC73699.1"/>
    <property type="molecule type" value="Genomic_DNA"/>
</dbReference>
<dbReference type="Proteomes" id="UP000324222">
    <property type="component" value="Unassembled WGS sequence"/>
</dbReference>
<evidence type="ECO:0000256" key="1">
    <source>
        <dbReference type="SAM" id="MobiDB-lite"/>
    </source>
</evidence>
<protein>
    <submittedName>
        <fullName evidence="2">Uncharacterized protein</fullName>
    </submittedName>
</protein>
<organism evidence="2 3">
    <name type="scientific">Portunus trituberculatus</name>
    <name type="common">Swimming crab</name>
    <name type="synonym">Neptunus trituberculatus</name>
    <dbReference type="NCBI Taxonomy" id="210409"/>
    <lineage>
        <taxon>Eukaryota</taxon>
        <taxon>Metazoa</taxon>
        <taxon>Ecdysozoa</taxon>
        <taxon>Arthropoda</taxon>
        <taxon>Crustacea</taxon>
        <taxon>Multicrustacea</taxon>
        <taxon>Malacostraca</taxon>
        <taxon>Eumalacostraca</taxon>
        <taxon>Eucarida</taxon>
        <taxon>Decapoda</taxon>
        <taxon>Pleocyemata</taxon>
        <taxon>Brachyura</taxon>
        <taxon>Eubrachyura</taxon>
        <taxon>Portunoidea</taxon>
        <taxon>Portunidae</taxon>
        <taxon>Portuninae</taxon>
        <taxon>Portunus</taxon>
    </lineage>
</organism>